<comment type="caution">
    <text evidence="1">The sequence shown here is derived from an EMBL/GenBank/DDBJ whole genome shotgun (WGS) entry which is preliminary data.</text>
</comment>
<gene>
    <name evidence="1" type="ORF">DXZ20_04580</name>
</gene>
<organism evidence="1 2">
    <name type="scientific">Adonisia turfae CCMR0081</name>
    <dbReference type="NCBI Taxonomy" id="2292702"/>
    <lineage>
        <taxon>Bacteria</taxon>
        <taxon>Bacillati</taxon>
        <taxon>Cyanobacteriota</taxon>
        <taxon>Adonisia</taxon>
        <taxon>Adonisia turfae</taxon>
    </lineage>
</organism>
<accession>A0A6M0RFI1</accession>
<reference evidence="1 2" key="1">
    <citation type="journal article" date="2020" name="Microb. Ecol.">
        <title>Ecogenomics of the Marine Benthic Filamentous Cyanobacterium Adonisia.</title>
        <authorList>
            <person name="Walter J.M."/>
            <person name="Coutinho F.H."/>
            <person name="Leomil L."/>
            <person name="Hargreaves P.I."/>
            <person name="Campeao M.E."/>
            <person name="Vieira V.V."/>
            <person name="Silva B.S."/>
            <person name="Fistarol G.O."/>
            <person name="Salomon P.S."/>
            <person name="Sawabe T."/>
            <person name="Mino S."/>
            <person name="Hosokawa M."/>
            <person name="Miyashita H."/>
            <person name="Maruyama F."/>
            <person name="van Verk M.C."/>
            <person name="Dutilh B.E."/>
            <person name="Thompson C.C."/>
            <person name="Thompson F.L."/>
        </authorList>
    </citation>
    <scope>NUCLEOTIDE SEQUENCE [LARGE SCALE GENOMIC DNA]</scope>
    <source>
        <strain evidence="1 2">CCMR0081</strain>
    </source>
</reference>
<dbReference type="EMBL" id="QXHD01000004">
    <property type="protein sequence ID" value="NEZ54978.1"/>
    <property type="molecule type" value="Genomic_DNA"/>
</dbReference>
<dbReference type="SUPFAM" id="SSF53335">
    <property type="entry name" value="S-adenosyl-L-methionine-dependent methyltransferases"/>
    <property type="match status" value="1"/>
</dbReference>
<dbReference type="AlphaFoldDB" id="A0A6M0RFI1"/>
<dbReference type="RefSeq" id="WP_163696723.1">
    <property type="nucleotide sequence ID" value="NZ_QXHD01000004.1"/>
</dbReference>
<dbReference type="Proteomes" id="UP000481033">
    <property type="component" value="Unassembled WGS sequence"/>
</dbReference>
<evidence type="ECO:0000313" key="2">
    <source>
        <dbReference type="Proteomes" id="UP000481033"/>
    </source>
</evidence>
<dbReference type="InterPro" id="IPR029063">
    <property type="entry name" value="SAM-dependent_MTases_sf"/>
</dbReference>
<proteinExistence type="predicted"/>
<name>A0A6M0RFI1_9CYAN</name>
<sequence>MSNPMLIPRYLGGKSDEKKYRVWDGATYDLAYIPFGGSLRWTIKALQRGWIKSARVADSDPAVRAVYDVWQTQEPTWSDNRLYQRHNSRIQCYLQDFIDEILLATQTPSELFADLKNIIDSKGEGVNTTEYAAAKILLHQFVHGGNVRCNEKGMLNVSPRTDKPDWSKWLKNYSYDLPWYSPRWGVEVFDDWTKVFVPTPKLKTIAFIDPPYSAPGPGQRSGGIGMSKAYANNGGNPNDPALLEMHKGAVLAAIDVDCDRIVATNYHGHWLQSIEYDGDGVPHVVNQQWIQYEEIAKFMQSLGFYFHDLGPLQGCTNRKPEPKNAGKKTKRAVRHEGWWEMGGVRQHGQVDQLSLLEVAA</sequence>
<protein>
    <submittedName>
        <fullName evidence="1">Uncharacterized protein</fullName>
    </submittedName>
</protein>
<evidence type="ECO:0000313" key="1">
    <source>
        <dbReference type="EMBL" id="NEZ54978.1"/>
    </source>
</evidence>
<keyword evidence="2" id="KW-1185">Reference proteome</keyword>